<dbReference type="OrthoDB" id="9764895at2"/>
<feature type="domain" description="Acyl-CoA dehydrogenase/oxidase C-terminal" evidence="6">
    <location>
        <begin position="297"/>
        <end position="371"/>
    </location>
</feature>
<feature type="domain" description="Acyl-CoA dehydrogenase/oxidase C-terminal" evidence="6">
    <location>
        <begin position="407"/>
        <end position="460"/>
    </location>
</feature>
<accession>M6FSC6</accession>
<gene>
    <name evidence="9" type="ORF">LEP1GSC008_2512</name>
</gene>
<dbReference type="EMBL" id="ANCE01000036">
    <property type="protein sequence ID" value="EMK25681.1"/>
    <property type="molecule type" value="Genomic_DNA"/>
</dbReference>
<dbReference type="InterPro" id="IPR013786">
    <property type="entry name" value="AcylCoA_DH/ox_N"/>
</dbReference>
<dbReference type="InterPro" id="IPR036250">
    <property type="entry name" value="AcylCo_DH-like_C"/>
</dbReference>
<evidence type="ECO:0000256" key="2">
    <source>
        <dbReference type="ARBA" id="ARBA00009347"/>
    </source>
</evidence>
<keyword evidence="3 5" id="KW-0285">Flavoprotein</keyword>
<dbReference type="InterPro" id="IPR046373">
    <property type="entry name" value="Acyl-CoA_Oxase/DH_mid-dom_sf"/>
</dbReference>
<dbReference type="InterPro" id="IPR037069">
    <property type="entry name" value="AcylCoA_DH/ox_N_sf"/>
</dbReference>
<keyword evidence="5" id="KW-0560">Oxidoreductase</keyword>
<dbReference type="InterPro" id="IPR009100">
    <property type="entry name" value="AcylCoA_DH/oxidase_NM_dom_sf"/>
</dbReference>
<name>M6FSC6_9LEPT</name>
<dbReference type="PANTHER" id="PTHR42803">
    <property type="entry name" value="ACYL-COA DEHYDROGENASE"/>
    <property type="match status" value="1"/>
</dbReference>
<dbReference type="Pfam" id="PF00441">
    <property type="entry name" value="Acyl-CoA_dh_1"/>
    <property type="match status" value="2"/>
</dbReference>
<organism evidence="9 10">
    <name type="scientific">Leptospira kirschneri serovar Bulgarica str. Nikolaevo</name>
    <dbReference type="NCBI Taxonomy" id="1240687"/>
    <lineage>
        <taxon>Bacteria</taxon>
        <taxon>Pseudomonadati</taxon>
        <taxon>Spirochaetota</taxon>
        <taxon>Spirochaetia</taxon>
        <taxon>Leptospirales</taxon>
        <taxon>Leptospiraceae</taxon>
        <taxon>Leptospira</taxon>
    </lineage>
</organism>
<evidence type="ECO:0000256" key="5">
    <source>
        <dbReference type="RuleBase" id="RU362125"/>
    </source>
</evidence>
<comment type="cofactor">
    <cofactor evidence="1 5">
        <name>FAD</name>
        <dbReference type="ChEBI" id="CHEBI:57692"/>
    </cofactor>
</comment>
<dbReference type="InterPro" id="IPR036797">
    <property type="entry name" value="Acyl-CoA_dehydrogenase_C_sf"/>
</dbReference>
<evidence type="ECO:0000256" key="1">
    <source>
        <dbReference type="ARBA" id="ARBA00001974"/>
    </source>
</evidence>
<sequence length="586" mass="65323">MIENNYFLENQDLQENFQFIIDWKEIINGFEDDFTDHKIFQKNGDEFLSTAPGSYDEALEYYKSILESGGEIAGRQIASIAKDMDVEGLKYSSGKVTFPEAMIKGIEQVKNSGILPYSIGRKHGGLGVPATIQCMMLELFSRADGSFAISLGCLNLAETIERFGSKEMIDEYVPKMANGEIFGAMALTEPNYGSDLPNLQTKAIKDENGIWKLTGTKRFITHGCGFANIPAVILTLARTGTPTSGARGLSFFLVKSSDVFIAGIEKKMGLHCSPTCEVVYENTPGILIGEEGYGLVRYSMAMMNGARLSIAAQAMGIATAAYMEAKKYASEREQFGKTIQNIPAVRKMLSFMDGEIAGMRAILLEASRSIDLYHWKSERMKEQKIEERVIKKDETIRKWEKLANLFTPLSKYYITEIANKIAYDALQIHGGAGFTYDYDISRIYRDVRITNIYEGTTQLQVVAAIGGIVSGMSSKGHLRQYFEEEFSKIGGGSTLLNENKDSLEKIVESYSSIENSSLRDEVAFEVVQSTARVLIGFLLEKGVSKLNGETKKKREILSRDYNLESKAILLSNRIIVEDRQTQLTFV</sequence>
<dbReference type="PROSITE" id="PS00073">
    <property type="entry name" value="ACYL_COA_DH_2"/>
    <property type="match status" value="1"/>
</dbReference>
<keyword evidence="4 5" id="KW-0274">FAD</keyword>
<evidence type="ECO:0000259" key="6">
    <source>
        <dbReference type="Pfam" id="PF00441"/>
    </source>
</evidence>
<dbReference type="InterPro" id="IPR006089">
    <property type="entry name" value="Acyl-CoA_DH_CS"/>
</dbReference>
<dbReference type="InterPro" id="IPR009075">
    <property type="entry name" value="AcylCo_DH/oxidase_C"/>
</dbReference>
<dbReference type="Gene3D" id="1.10.540.10">
    <property type="entry name" value="Acyl-CoA dehydrogenase/oxidase, N-terminal domain"/>
    <property type="match status" value="1"/>
</dbReference>
<dbReference type="SUPFAM" id="SSF56645">
    <property type="entry name" value="Acyl-CoA dehydrogenase NM domain-like"/>
    <property type="match status" value="1"/>
</dbReference>
<evidence type="ECO:0000313" key="10">
    <source>
        <dbReference type="Proteomes" id="UP000011980"/>
    </source>
</evidence>
<dbReference type="Pfam" id="PF02770">
    <property type="entry name" value="Acyl-CoA_dh_M"/>
    <property type="match status" value="1"/>
</dbReference>
<protein>
    <submittedName>
        <fullName evidence="9">Acyl-CoA dehydrogenase, C-terminal domain protein</fullName>
    </submittedName>
</protein>
<feature type="domain" description="Acyl-CoA dehydrogenase/oxidase N-terminal" evidence="8">
    <location>
        <begin position="72"/>
        <end position="180"/>
    </location>
</feature>
<dbReference type="PANTHER" id="PTHR42803:SF1">
    <property type="entry name" value="BROAD-SPECIFICITY LINEAR ACYL-COA DEHYDROGENASE FADE5"/>
    <property type="match status" value="1"/>
</dbReference>
<proteinExistence type="inferred from homology"/>
<comment type="caution">
    <text evidence="9">The sequence shown here is derived from an EMBL/GenBank/DDBJ whole genome shotgun (WGS) entry which is preliminary data.</text>
</comment>
<dbReference type="GO" id="GO:0050660">
    <property type="term" value="F:flavin adenine dinucleotide binding"/>
    <property type="evidence" value="ECO:0007669"/>
    <property type="project" value="InterPro"/>
</dbReference>
<comment type="similarity">
    <text evidence="2 5">Belongs to the acyl-CoA dehydrogenase family.</text>
</comment>
<dbReference type="InterPro" id="IPR052166">
    <property type="entry name" value="Diverse_Acyl-CoA_DH"/>
</dbReference>
<dbReference type="Pfam" id="PF02771">
    <property type="entry name" value="Acyl-CoA_dh_N"/>
    <property type="match status" value="1"/>
</dbReference>
<dbReference type="Proteomes" id="UP000011980">
    <property type="component" value="Unassembled WGS sequence"/>
</dbReference>
<feature type="domain" description="Acyl-CoA oxidase/dehydrogenase middle" evidence="7">
    <location>
        <begin position="184"/>
        <end position="282"/>
    </location>
</feature>
<dbReference type="GO" id="GO:0003995">
    <property type="term" value="F:acyl-CoA dehydrogenase activity"/>
    <property type="evidence" value="ECO:0007669"/>
    <property type="project" value="InterPro"/>
</dbReference>
<evidence type="ECO:0000256" key="3">
    <source>
        <dbReference type="ARBA" id="ARBA00022630"/>
    </source>
</evidence>
<dbReference type="Gene3D" id="1.20.140.10">
    <property type="entry name" value="Butyryl-CoA Dehydrogenase, subunit A, domain 3"/>
    <property type="match status" value="1"/>
</dbReference>
<evidence type="ECO:0000259" key="8">
    <source>
        <dbReference type="Pfam" id="PF02771"/>
    </source>
</evidence>
<reference evidence="9 10" key="1">
    <citation type="submission" date="2013-01" db="EMBL/GenBank/DDBJ databases">
        <authorList>
            <person name="Harkins D.M."/>
            <person name="Durkin A.S."/>
            <person name="Brinkac L.M."/>
            <person name="Haft D.H."/>
            <person name="Selengut J.D."/>
            <person name="Sanka R."/>
            <person name="DePew J."/>
            <person name="Purushe J."/>
            <person name="Galloway R.L."/>
            <person name="Vinetz J.M."/>
            <person name="Sutton G.G."/>
            <person name="Nierman W.C."/>
            <person name="Fouts D.E."/>
        </authorList>
    </citation>
    <scope>NUCLEOTIDE SEQUENCE [LARGE SCALE GENOMIC DNA]</scope>
    <source>
        <strain evidence="9 10">Nikolaevo</strain>
    </source>
</reference>
<dbReference type="InterPro" id="IPR006091">
    <property type="entry name" value="Acyl-CoA_Oxase/DH_mid-dom"/>
</dbReference>
<dbReference type="Gene3D" id="1.20.120.470">
    <property type="entry name" value="Acyl-CoA dehydrogenase, C-terminal domain"/>
    <property type="match status" value="1"/>
</dbReference>
<dbReference type="AlphaFoldDB" id="M6FSC6"/>
<dbReference type="Gene3D" id="2.40.110.10">
    <property type="entry name" value="Butyryl-CoA Dehydrogenase, subunit A, domain 2"/>
    <property type="match status" value="1"/>
</dbReference>
<dbReference type="PATRIC" id="fig|1240687.3.peg.655"/>
<evidence type="ECO:0000259" key="7">
    <source>
        <dbReference type="Pfam" id="PF02770"/>
    </source>
</evidence>
<evidence type="ECO:0000313" key="9">
    <source>
        <dbReference type="EMBL" id="EMK25681.1"/>
    </source>
</evidence>
<evidence type="ECO:0000256" key="4">
    <source>
        <dbReference type="ARBA" id="ARBA00022827"/>
    </source>
</evidence>
<dbReference type="SUPFAM" id="SSF47203">
    <property type="entry name" value="Acyl-CoA dehydrogenase C-terminal domain-like"/>
    <property type="match status" value="1"/>
</dbReference>
<dbReference type="RefSeq" id="WP_020762691.1">
    <property type="nucleotide sequence ID" value="NZ_ANCE01000036.1"/>
</dbReference>